<dbReference type="Proteomes" id="UP001190700">
    <property type="component" value="Unassembled WGS sequence"/>
</dbReference>
<organism evidence="4 5">
    <name type="scientific">Cymbomonas tetramitiformis</name>
    <dbReference type="NCBI Taxonomy" id="36881"/>
    <lineage>
        <taxon>Eukaryota</taxon>
        <taxon>Viridiplantae</taxon>
        <taxon>Chlorophyta</taxon>
        <taxon>Pyramimonadophyceae</taxon>
        <taxon>Pyramimonadales</taxon>
        <taxon>Pyramimonadaceae</taxon>
        <taxon>Cymbomonas</taxon>
    </lineage>
</organism>
<sequence>MEDFFQSLQSQMNSSEDAEPSLPPGLAKELEALGGSGDMGDMAGFGEKLAGMDSKLGDFWKHLDNMAAKDPKAYQNFIAEQAKEAMQQQSSASPAPGGKARTKAQKQGDTPKQAALICHTQMRNSGGAAEKHAAVHIWRAPRNAKYPVAPTTDPTGKSYSQVELREKRPPVQQPLPDDALKHHIVYSVECHDEALKLALLEHSCMNVLLEAAFAYVEEHREVQLRRDGRRLLTSKEDLPEKVKLTAAASQVASSLDESGSGRLQGISSNLLHEIATMGGQGTTPSGRGGGELSGSSCDPRRSAEKSSATSVGKATPKKPLIEDLGIPPSTPMHQAERTPAGASSNAAAAKTGGPRGAALDFKTNVINSVEGCTPVRIEVEVMLPECTSPKDVDLEVEGQALCLQIAGQETIIPLPANILVNSDGIGAKFDKKRCCLKITVPAATNGT</sequence>
<comment type="caution">
    <text evidence="4">The sequence shown here is derived from an EMBL/GenBank/DDBJ whole genome shotgun (WGS) entry which is preliminary data.</text>
</comment>
<reference evidence="4 5" key="1">
    <citation type="journal article" date="2015" name="Genome Biol. Evol.">
        <title>Comparative Genomics of a Bacterivorous Green Alga Reveals Evolutionary Causalities and Consequences of Phago-Mixotrophic Mode of Nutrition.</title>
        <authorList>
            <person name="Burns J.A."/>
            <person name="Paasch A."/>
            <person name="Narechania A."/>
            <person name="Kim E."/>
        </authorList>
    </citation>
    <scope>NUCLEOTIDE SEQUENCE [LARGE SCALE GENOMIC DNA]</scope>
    <source>
        <strain evidence="4 5">PLY_AMNH</strain>
    </source>
</reference>
<accession>A0AAE0FKE9</accession>
<evidence type="ECO:0000256" key="1">
    <source>
        <dbReference type="ARBA" id="ARBA00008511"/>
    </source>
</evidence>
<evidence type="ECO:0000313" key="5">
    <source>
        <dbReference type="Proteomes" id="UP001190700"/>
    </source>
</evidence>
<comment type="similarity">
    <text evidence="1">Belongs to the PIH1 family.</text>
</comment>
<dbReference type="PANTHER" id="PTHR22997:SF0">
    <property type="entry name" value="PIH1 DOMAIN-CONTAINING PROTEIN 1"/>
    <property type="match status" value="1"/>
</dbReference>
<dbReference type="InterPro" id="IPR050734">
    <property type="entry name" value="PIH1/Kintoun_subfamily"/>
</dbReference>
<gene>
    <name evidence="4" type="ORF">CYMTET_29597</name>
</gene>
<keyword evidence="5" id="KW-1185">Reference proteome</keyword>
<feature type="compositionally biased region" description="Low complexity" evidence="2">
    <location>
        <begin position="340"/>
        <end position="349"/>
    </location>
</feature>
<feature type="region of interest" description="Disordered" evidence="2">
    <location>
        <begin position="82"/>
        <end position="111"/>
    </location>
</feature>
<evidence type="ECO:0000313" key="4">
    <source>
        <dbReference type="EMBL" id="KAK3261487.1"/>
    </source>
</evidence>
<feature type="region of interest" description="Disordered" evidence="2">
    <location>
        <begin position="276"/>
        <end position="353"/>
    </location>
</feature>
<dbReference type="Pfam" id="PF18201">
    <property type="entry name" value="PIH1_CS"/>
    <property type="match status" value="1"/>
</dbReference>
<feature type="domain" description="PIH1D1/2/3 CS-like" evidence="3">
    <location>
        <begin position="371"/>
        <end position="441"/>
    </location>
</feature>
<feature type="compositionally biased region" description="Polar residues" evidence="2">
    <location>
        <begin position="1"/>
        <end position="15"/>
    </location>
</feature>
<evidence type="ECO:0000256" key="2">
    <source>
        <dbReference type="SAM" id="MobiDB-lite"/>
    </source>
</evidence>
<dbReference type="InterPro" id="IPR041442">
    <property type="entry name" value="PIH1D1/2/3_CS-like"/>
</dbReference>
<dbReference type="GO" id="GO:0005737">
    <property type="term" value="C:cytoplasm"/>
    <property type="evidence" value="ECO:0007669"/>
    <property type="project" value="TreeGrafter"/>
</dbReference>
<feature type="region of interest" description="Disordered" evidence="2">
    <location>
        <begin position="1"/>
        <end position="47"/>
    </location>
</feature>
<proteinExistence type="inferred from homology"/>
<name>A0AAE0FKE9_9CHLO</name>
<dbReference type="AlphaFoldDB" id="A0AAE0FKE9"/>
<dbReference type="EMBL" id="LGRX02016854">
    <property type="protein sequence ID" value="KAK3261487.1"/>
    <property type="molecule type" value="Genomic_DNA"/>
</dbReference>
<protein>
    <recommendedName>
        <fullName evidence="3">PIH1D1/2/3 CS-like domain-containing protein</fullName>
    </recommendedName>
</protein>
<evidence type="ECO:0000259" key="3">
    <source>
        <dbReference type="Pfam" id="PF18201"/>
    </source>
</evidence>
<feature type="compositionally biased region" description="Gly residues" evidence="2">
    <location>
        <begin position="278"/>
        <end position="292"/>
    </location>
</feature>
<dbReference type="PANTHER" id="PTHR22997">
    <property type="entry name" value="PIH1 DOMAIN-CONTAINING PROTEIN 1"/>
    <property type="match status" value="1"/>
</dbReference>